<keyword evidence="2" id="KW-1185">Reference proteome</keyword>
<dbReference type="Proteomes" id="UP000199518">
    <property type="component" value="Unassembled WGS sequence"/>
</dbReference>
<evidence type="ECO:0000313" key="1">
    <source>
        <dbReference type="EMBL" id="SFI75338.1"/>
    </source>
</evidence>
<reference evidence="2" key="1">
    <citation type="submission" date="2016-10" db="EMBL/GenBank/DDBJ databases">
        <authorList>
            <person name="Varghese N."/>
            <person name="Submissions S."/>
        </authorList>
    </citation>
    <scope>NUCLEOTIDE SEQUENCE [LARGE SCALE GENOMIC DNA]</scope>
    <source>
        <strain evidence="2">DSM 26348</strain>
    </source>
</reference>
<protein>
    <recommendedName>
        <fullName evidence="3">DUF4058 domain-containing protein</fullName>
    </recommendedName>
</protein>
<proteinExistence type="predicted"/>
<sequence length="259" mass="29791">MPGPFPGMDPWLENRRVWKGFHDALVVKTIEVLQPGLVQAGYYIEIGDRVWISEDDRELWPDNLILRKSDTASDSGPAAAVADQPVRLRKQEDEMREIFAEVYTLEHQELVTVLEFLSPTNKRRGKGRNLYLRKQKELRSTAVHLVEIDLLRGGTYTIDAPQVLVAELKPWDYLVNIARRGGRDYEIYPVRFRSRLPRIAIPLKTGDQDTVLDLQQLVDWAYGIGAYESRLDYRRDPVPPLNPDDAAWADEILKSKGLR</sequence>
<organism evidence="1 2">
    <name type="scientific">Planctomicrobium piriforme</name>
    <dbReference type="NCBI Taxonomy" id="1576369"/>
    <lineage>
        <taxon>Bacteria</taxon>
        <taxon>Pseudomonadati</taxon>
        <taxon>Planctomycetota</taxon>
        <taxon>Planctomycetia</taxon>
        <taxon>Planctomycetales</taxon>
        <taxon>Planctomycetaceae</taxon>
        <taxon>Planctomicrobium</taxon>
    </lineage>
</organism>
<accession>A0A1I3KSL6</accession>
<dbReference type="EMBL" id="FOQD01000012">
    <property type="protein sequence ID" value="SFI75338.1"/>
    <property type="molecule type" value="Genomic_DNA"/>
</dbReference>
<dbReference type="Pfam" id="PF13267">
    <property type="entry name" value="DUF4058"/>
    <property type="match status" value="1"/>
</dbReference>
<name>A0A1I3KSL6_9PLAN</name>
<dbReference type="RefSeq" id="WP_092051761.1">
    <property type="nucleotide sequence ID" value="NZ_FOQD01000012.1"/>
</dbReference>
<evidence type="ECO:0000313" key="2">
    <source>
        <dbReference type="Proteomes" id="UP000199518"/>
    </source>
</evidence>
<evidence type="ECO:0008006" key="3">
    <source>
        <dbReference type="Google" id="ProtNLM"/>
    </source>
</evidence>
<dbReference type="AlphaFoldDB" id="A0A1I3KSL6"/>
<dbReference type="InterPro" id="IPR025132">
    <property type="entry name" value="DUF4058"/>
</dbReference>
<dbReference type="OrthoDB" id="272536at2"/>
<gene>
    <name evidence="1" type="ORF">SAMN05421753_11228</name>
</gene>